<keyword evidence="5" id="KW-1185">Reference proteome</keyword>
<dbReference type="RefSeq" id="WP_152124550.1">
    <property type="nucleotide sequence ID" value="NZ_WELI01000005.1"/>
</dbReference>
<keyword evidence="1 2" id="KW-0732">Signal</keyword>
<evidence type="ECO:0000256" key="1">
    <source>
        <dbReference type="ARBA" id="ARBA00022729"/>
    </source>
</evidence>
<gene>
    <name evidence="4" type="ORF">F5984_12150</name>
</gene>
<protein>
    <submittedName>
        <fullName evidence="4">Polysaccharide deacetylase family protein</fullName>
    </submittedName>
</protein>
<evidence type="ECO:0000313" key="4">
    <source>
        <dbReference type="EMBL" id="KAB7729933.1"/>
    </source>
</evidence>
<name>A0A7J5TXR6_9BACT</name>
<dbReference type="PANTHER" id="PTHR34216:SF11">
    <property type="entry name" value="CHITOOLIGOSACCHARIDE DEACETYLASE"/>
    <property type="match status" value="1"/>
</dbReference>
<dbReference type="EMBL" id="WELI01000005">
    <property type="protein sequence ID" value="KAB7729933.1"/>
    <property type="molecule type" value="Genomic_DNA"/>
</dbReference>
<feature type="chain" id="PRO_5029739073" evidence="2">
    <location>
        <begin position="20"/>
        <end position="264"/>
    </location>
</feature>
<dbReference type="InterPro" id="IPR011330">
    <property type="entry name" value="Glyco_hydro/deAcase_b/a-brl"/>
</dbReference>
<dbReference type="GO" id="GO:0005975">
    <property type="term" value="P:carbohydrate metabolic process"/>
    <property type="evidence" value="ECO:0007669"/>
    <property type="project" value="InterPro"/>
</dbReference>
<dbReference type="Gene3D" id="3.20.20.370">
    <property type="entry name" value="Glycoside hydrolase/deacetylase"/>
    <property type="match status" value="1"/>
</dbReference>
<dbReference type="GO" id="GO:0016810">
    <property type="term" value="F:hydrolase activity, acting on carbon-nitrogen (but not peptide) bonds"/>
    <property type="evidence" value="ECO:0007669"/>
    <property type="project" value="InterPro"/>
</dbReference>
<dbReference type="InterPro" id="IPR051398">
    <property type="entry name" value="Polysacch_Deacetylase"/>
</dbReference>
<reference evidence="4 5" key="1">
    <citation type="submission" date="2019-10" db="EMBL/GenBank/DDBJ databases">
        <title>Rudanella paleaurantiibacter sp. nov., isolated from sludge.</title>
        <authorList>
            <person name="Xu S.Q."/>
        </authorList>
    </citation>
    <scope>NUCLEOTIDE SEQUENCE [LARGE SCALE GENOMIC DNA]</scope>
    <source>
        <strain evidence="4 5">HX-22-17</strain>
    </source>
</reference>
<dbReference type="CDD" id="cd10967">
    <property type="entry name" value="CE4_GLA_like_6s"/>
    <property type="match status" value="1"/>
</dbReference>
<evidence type="ECO:0000313" key="5">
    <source>
        <dbReference type="Proteomes" id="UP000488299"/>
    </source>
</evidence>
<feature type="domain" description="NodB homology" evidence="3">
    <location>
        <begin position="31"/>
        <end position="249"/>
    </location>
</feature>
<proteinExistence type="predicted"/>
<comment type="caution">
    <text evidence="4">The sequence shown here is derived from an EMBL/GenBank/DDBJ whole genome shotgun (WGS) entry which is preliminary data.</text>
</comment>
<sequence>MNKWLLLFGISLTLHGVSAAQNNGPWNGRKSAVVLTYDDAINEHFTNALPALDSLGLKGTFYITDIAGMLEKQIPQWRKAAANGHELGNHTVTHPCEGGRPGREFVKPETDLTRYSIQRIQTDVRTMNALLFAVDGKTERTFAYPCGDMSVGGIHYLKGIESMFVGARGVAPSIRSAANVDLLNINSLMINGQTADQLIAQVKQAQEKQGLLVFLFHGVGGGHGLNVSNEAHRQLLRYLKGAETDIWVAPMVDVAQFIKTQQVK</sequence>
<evidence type="ECO:0000259" key="3">
    <source>
        <dbReference type="PROSITE" id="PS51677"/>
    </source>
</evidence>
<feature type="signal peptide" evidence="2">
    <location>
        <begin position="1"/>
        <end position="19"/>
    </location>
</feature>
<organism evidence="4 5">
    <name type="scientific">Rudanella paleaurantiibacter</name>
    <dbReference type="NCBI Taxonomy" id="2614655"/>
    <lineage>
        <taxon>Bacteria</taxon>
        <taxon>Pseudomonadati</taxon>
        <taxon>Bacteroidota</taxon>
        <taxon>Cytophagia</taxon>
        <taxon>Cytophagales</taxon>
        <taxon>Cytophagaceae</taxon>
        <taxon>Rudanella</taxon>
    </lineage>
</organism>
<evidence type="ECO:0000256" key="2">
    <source>
        <dbReference type="SAM" id="SignalP"/>
    </source>
</evidence>
<accession>A0A7J5TXR6</accession>
<dbReference type="InterPro" id="IPR002509">
    <property type="entry name" value="NODB_dom"/>
</dbReference>
<dbReference type="PANTHER" id="PTHR34216">
    <property type="match status" value="1"/>
</dbReference>
<dbReference type="PROSITE" id="PS51677">
    <property type="entry name" value="NODB"/>
    <property type="match status" value="1"/>
</dbReference>
<dbReference type="SUPFAM" id="SSF88713">
    <property type="entry name" value="Glycoside hydrolase/deacetylase"/>
    <property type="match status" value="1"/>
</dbReference>
<dbReference type="Proteomes" id="UP000488299">
    <property type="component" value="Unassembled WGS sequence"/>
</dbReference>
<dbReference type="Pfam" id="PF01522">
    <property type="entry name" value="Polysacc_deac_1"/>
    <property type="match status" value="1"/>
</dbReference>
<dbReference type="AlphaFoldDB" id="A0A7J5TXR6"/>